<reference evidence="3 4" key="1">
    <citation type="journal article" date="2015" name="Antonie Van Leeuwenhoek">
        <title>Lampropedia puyangensis sp. nov., isolated from symptomatic bark of Populus ? euramericana canker and emended description of Lampropedia hyalina (Ehrenberg 1832) Lee et al. 2004.</title>
        <authorList>
            <person name="Li Y."/>
            <person name="Wang T."/>
            <person name="Piao C.G."/>
            <person name="Wang L.F."/>
            <person name="Tian G.Z."/>
            <person name="Zhu T.H."/>
            <person name="Guo M.W."/>
        </authorList>
    </citation>
    <scope>NUCLEOTIDE SEQUENCE [LARGE SCALE GENOMIC DNA]</scope>
    <source>
        <strain evidence="3 4">2-bin</strain>
    </source>
</reference>
<dbReference type="PANTHER" id="PTHR23076:SF110">
    <property type="entry name" value="INACTIVE ATP-DEPENDENT ZINC METALLOPROTEASE FTSHI 3, CHLOROPLASTIC-RELATED"/>
    <property type="match status" value="1"/>
</dbReference>
<dbReference type="Gene3D" id="3.40.50.300">
    <property type="entry name" value="P-loop containing nucleotide triphosphate hydrolases"/>
    <property type="match status" value="1"/>
</dbReference>
<dbReference type="GO" id="GO:0005524">
    <property type="term" value="F:ATP binding"/>
    <property type="evidence" value="ECO:0007669"/>
    <property type="project" value="InterPro"/>
</dbReference>
<feature type="region of interest" description="Disordered" evidence="1">
    <location>
        <begin position="58"/>
        <end position="78"/>
    </location>
</feature>
<dbReference type="InterPro" id="IPR027417">
    <property type="entry name" value="P-loop_NTPase"/>
</dbReference>
<dbReference type="SUPFAM" id="SSF140990">
    <property type="entry name" value="FtsH protease domain-like"/>
    <property type="match status" value="1"/>
</dbReference>
<dbReference type="RefSeq" id="WP_211343472.1">
    <property type="nucleotide sequence ID" value="NZ_STFG01000031.1"/>
</dbReference>
<protein>
    <submittedName>
        <fullName evidence="3">AAA family ATPase</fullName>
    </submittedName>
</protein>
<dbReference type="InterPro" id="IPR003959">
    <property type="entry name" value="ATPase_AAA_core"/>
</dbReference>
<dbReference type="GO" id="GO:0004222">
    <property type="term" value="F:metalloendopeptidase activity"/>
    <property type="evidence" value="ECO:0007669"/>
    <property type="project" value="InterPro"/>
</dbReference>
<proteinExistence type="predicted"/>
<dbReference type="GO" id="GO:0006508">
    <property type="term" value="P:proteolysis"/>
    <property type="evidence" value="ECO:0007669"/>
    <property type="project" value="InterPro"/>
</dbReference>
<organism evidence="3 4">
    <name type="scientific">Lampropedia puyangensis</name>
    <dbReference type="NCBI Taxonomy" id="1330072"/>
    <lineage>
        <taxon>Bacteria</taxon>
        <taxon>Pseudomonadati</taxon>
        <taxon>Pseudomonadota</taxon>
        <taxon>Betaproteobacteria</taxon>
        <taxon>Burkholderiales</taxon>
        <taxon>Comamonadaceae</taxon>
        <taxon>Lampropedia</taxon>
    </lineage>
</organism>
<gene>
    <name evidence="3" type="ORF">E9531_16390</name>
</gene>
<accession>A0A4S8ESD7</accession>
<sequence length="787" mass="86950">MNHAVICPPLVTADREAPIPMEIASSTITTQPSASTLNASCAVNLASALAPSSQPVATTMAKSTGPTASPSALSTDFTPPPLNTTLPLPCSDTSNTTAHPLRQRMVERQQVLDTASATLKTELFGLETVIDRVIDSIRAWYLLPELIERPVIICLWGLTGTGKTQLARRLVQQLKLDECFVEVQMDGFSHGSQGSASRNTIASMLDDSGMVEGQPGVLLLDEFQRFRTIDRKGEDVAVKRYQDVWTLLSDGRLSPALGTLERLEMELAHHQYKHNHRIVEANNDWLDMDEEERTKEQAKRNQRQQSPFKISPWDAQDIRQLLKLSESVTDIMRWEPQYACQRLAEFRASPQAWGSDRSKLLILVTGNLDEMYQGVARRVQDCDTDADVFHRFTEKLSSIDVKQALAKRFRPEQVARLGNQHVVFPSLKRAAYECLIAHACEQRLMGLHQHLGLKAQLSQALLAAIYDNAVFPVQGTRPVFSTVHAVLGPALSQAAVWVLAQAEQLAQPLQDLRLLLDMSADGKHVALHLWPAAPQANAISNAAPDTGLARQEARPETKAGAKGPTSTAVALAYHQLPLHLELDQLRKRTQADFRTLLAVHEAGHGLVYALLNQCAPTEVRINVASFEGGYASYTPRAAESRRMARDEICTTLAGRAAEVWVFGQDAVSTGAEEDLTQATKQAARYHRHWGMGDRLSHVDITHDTNEHLNTDIAPSNAAMEASLQAEMQRAHRLLQDAREPFERLVQALIADGHVQAKDFAQVTGLNLPAPSDALEPWEQAWRQFLAA</sequence>
<dbReference type="SMART" id="SM00382">
    <property type="entry name" value="AAA"/>
    <property type="match status" value="1"/>
</dbReference>
<evidence type="ECO:0000313" key="3">
    <source>
        <dbReference type="EMBL" id="THT96414.1"/>
    </source>
</evidence>
<dbReference type="Gene3D" id="1.20.58.760">
    <property type="entry name" value="Peptidase M41"/>
    <property type="match status" value="1"/>
</dbReference>
<dbReference type="Pfam" id="PF00004">
    <property type="entry name" value="AAA"/>
    <property type="match status" value="1"/>
</dbReference>
<evidence type="ECO:0000256" key="1">
    <source>
        <dbReference type="SAM" id="MobiDB-lite"/>
    </source>
</evidence>
<dbReference type="GO" id="GO:0004176">
    <property type="term" value="F:ATP-dependent peptidase activity"/>
    <property type="evidence" value="ECO:0007669"/>
    <property type="project" value="InterPro"/>
</dbReference>
<name>A0A4S8ESD7_9BURK</name>
<comment type="caution">
    <text evidence="3">The sequence shown here is derived from an EMBL/GenBank/DDBJ whole genome shotgun (WGS) entry which is preliminary data.</text>
</comment>
<dbReference type="PANTHER" id="PTHR23076">
    <property type="entry name" value="METALLOPROTEASE M41 FTSH"/>
    <property type="match status" value="1"/>
</dbReference>
<evidence type="ECO:0000259" key="2">
    <source>
        <dbReference type="SMART" id="SM00382"/>
    </source>
</evidence>
<evidence type="ECO:0000313" key="4">
    <source>
        <dbReference type="Proteomes" id="UP000308917"/>
    </source>
</evidence>
<feature type="domain" description="AAA+ ATPase" evidence="2">
    <location>
        <begin position="149"/>
        <end position="385"/>
    </location>
</feature>
<dbReference type="AlphaFoldDB" id="A0A4S8ESD7"/>
<keyword evidence="4" id="KW-1185">Reference proteome</keyword>
<feature type="region of interest" description="Disordered" evidence="1">
    <location>
        <begin position="545"/>
        <end position="564"/>
    </location>
</feature>
<dbReference type="InterPro" id="IPR003593">
    <property type="entry name" value="AAA+_ATPase"/>
</dbReference>
<dbReference type="SUPFAM" id="SSF52540">
    <property type="entry name" value="P-loop containing nucleoside triphosphate hydrolases"/>
    <property type="match status" value="1"/>
</dbReference>
<dbReference type="GO" id="GO:0016887">
    <property type="term" value="F:ATP hydrolysis activity"/>
    <property type="evidence" value="ECO:0007669"/>
    <property type="project" value="InterPro"/>
</dbReference>
<dbReference type="InterPro" id="IPR037219">
    <property type="entry name" value="Peptidase_M41-like"/>
</dbReference>
<dbReference type="CDD" id="cd00009">
    <property type="entry name" value="AAA"/>
    <property type="match status" value="1"/>
</dbReference>
<dbReference type="InterPro" id="IPR000642">
    <property type="entry name" value="Peptidase_M41"/>
</dbReference>
<feature type="compositionally biased region" description="Polar residues" evidence="1">
    <location>
        <begin position="58"/>
        <end position="77"/>
    </location>
</feature>
<dbReference type="Pfam" id="PF01434">
    <property type="entry name" value="Peptidase_M41"/>
    <property type="match status" value="1"/>
</dbReference>
<dbReference type="EMBL" id="STFG01000031">
    <property type="protein sequence ID" value="THT96414.1"/>
    <property type="molecule type" value="Genomic_DNA"/>
</dbReference>
<dbReference type="Proteomes" id="UP000308917">
    <property type="component" value="Unassembled WGS sequence"/>
</dbReference>